<proteinExistence type="predicted"/>
<reference evidence="1" key="1">
    <citation type="submission" date="2022-01" db="EMBL/GenBank/DDBJ databases">
        <title>Microbacterium eymi and Microbacterium rhizovicinus sp. nov., isolated from the rhizospheric soil of Elymus tsukushiensis, a plant native to the Dokdo Islands, Republic of Korea.</title>
        <authorList>
            <person name="Hwang Y.J."/>
        </authorList>
    </citation>
    <scope>NUCLEOTIDE SEQUENCE</scope>
    <source>
        <strain evidence="1">KUDC0405</strain>
    </source>
</reference>
<dbReference type="RefSeq" id="WP_259610839.1">
    <property type="nucleotide sequence ID" value="NZ_CP091139.2"/>
</dbReference>
<dbReference type="Proteomes" id="UP001054811">
    <property type="component" value="Chromosome"/>
</dbReference>
<keyword evidence="2" id="KW-1185">Reference proteome</keyword>
<sequence length="335" mass="36600">MEWTADVSTGEWLRARIDDPWRNTMHDVVPRGFAAYARVFHPATRERPVGRAWPDEDDRDGWEAFLRAGVEVDTERVTWAQTAAAFGTTMHPLAQWQRLVGKRDPYGHDGGSPRDAVGWRYSDPPQGQLEPDTLAVLADVLGAHTTTPDAGGIALWEGWGGVTGGMGYGPSRVFLTEAGAADPESDEARNVSRQHESFLAHAGRDVFNDVFLQPTWRPGILSDQISRGPRLSLPGRDYVLFRGGVAEFADPAWARTAPWSDHSGEQHGFDPTAESPSLIWPDDHAWVMVTEVDFDVTVVAGSEALIAAVVADSRLEAAPVPAGADLGWTSDEVNR</sequence>
<protein>
    <submittedName>
        <fullName evidence="1">Uncharacterized protein</fullName>
    </submittedName>
</protein>
<accession>A0ABY5NGL7</accession>
<dbReference type="EMBL" id="CP091139">
    <property type="protein sequence ID" value="UUT34324.1"/>
    <property type="molecule type" value="Genomic_DNA"/>
</dbReference>
<evidence type="ECO:0000313" key="1">
    <source>
        <dbReference type="EMBL" id="UUT34324.1"/>
    </source>
</evidence>
<name>A0ABY5NGL7_9MICO</name>
<evidence type="ECO:0000313" key="2">
    <source>
        <dbReference type="Proteomes" id="UP001054811"/>
    </source>
</evidence>
<gene>
    <name evidence="1" type="ORF">L2X98_27075</name>
</gene>
<organism evidence="1 2">
    <name type="scientific">Microbacterium elymi</name>
    <dbReference type="NCBI Taxonomy" id="2909587"/>
    <lineage>
        <taxon>Bacteria</taxon>
        <taxon>Bacillati</taxon>
        <taxon>Actinomycetota</taxon>
        <taxon>Actinomycetes</taxon>
        <taxon>Micrococcales</taxon>
        <taxon>Microbacteriaceae</taxon>
        <taxon>Microbacterium</taxon>
    </lineage>
</organism>